<evidence type="ECO:0000313" key="2">
    <source>
        <dbReference type="EMBL" id="KAK6196349.1"/>
    </source>
</evidence>
<dbReference type="AlphaFoldDB" id="A0AAN8QI69"/>
<feature type="compositionally biased region" description="Polar residues" evidence="1">
    <location>
        <begin position="539"/>
        <end position="553"/>
    </location>
</feature>
<feature type="compositionally biased region" description="Polar residues" evidence="1">
    <location>
        <begin position="720"/>
        <end position="729"/>
    </location>
</feature>
<feature type="compositionally biased region" description="Polar residues" evidence="1">
    <location>
        <begin position="573"/>
        <end position="588"/>
    </location>
</feature>
<gene>
    <name evidence="2" type="ORF">SNE40_001590</name>
</gene>
<accession>A0AAN8QI69</accession>
<feature type="compositionally biased region" description="Polar residues" evidence="1">
    <location>
        <begin position="74"/>
        <end position="106"/>
    </location>
</feature>
<feature type="region of interest" description="Disordered" evidence="1">
    <location>
        <begin position="462"/>
        <end position="490"/>
    </location>
</feature>
<evidence type="ECO:0000256" key="1">
    <source>
        <dbReference type="SAM" id="MobiDB-lite"/>
    </source>
</evidence>
<feature type="region of interest" description="Disordered" evidence="1">
    <location>
        <begin position="719"/>
        <end position="767"/>
    </location>
</feature>
<feature type="compositionally biased region" description="Low complexity" evidence="1">
    <location>
        <begin position="554"/>
        <end position="572"/>
    </location>
</feature>
<feature type="compositionally biased region" description="Polar residues" evidence="1">
    <location>
        <begin position="746"/>
        <end position="767"/>
    </location>
</feature>
<keyword evidence="3" id="KW-1185">Reference proteome</keyword>
<name>A0AAN8QI69_PATCE</name>
<protein>
    <submittedName>
        <fullName evidence="2">Uncharacterized protein</fullName>
    </submittedName>
</protein>
<reference evidence="2 3" key="1">
    <citation type="submission" date="2024-01" db="EMBL/GenBank/DDBJ databases">
        <title>The genome of the rayed Mediterranean limpet Patella caerulea (Linnaeus, 1758).</title>
        <authorList>
            <person name="Anh-Thu Weber A."/>
            <person name="Halstead-Nussloch G."/>
        </authorList>
    </citation>
    <scope>NUCLEOTIDE SEQUENCE [LARGE SCALE GENOMIC DNA]</scope>
    <source>
        <strain evidence="2">AATW-2023a</strain>
        <tissue evidence="2">Whole specimen</tissue>
    </source>
</reference>
<dbReference type="Proteomes" id="UP001347796">
    <property type="component" value="Unassembled WGS sequence"/>
</dbReference>
<proteinExistence type="predicted"/>
<feature type="region of interest" description="Disordered" evidence="1">
    <location>
        <begin position="1"/>
        <end position="20"/>
    </location>
</feature>
<evidence type="ECO:0000313" key="3">
    <source>
        <dbReference type="Proteomes" id="UP001347796"/>
    </source>
</evidence>
<organism evidence="2 3">
    <name type="scientific">Patella caerulea</name>
    <name type="common">Rayed Mediterranean limpet</name>
    <dbReference type="NCBI Taxonomy" id="87958"/>
    <lineage>
        <taxon>Eukaryota</taxon>
        <taxon>Metazoa</taxon>
        <taxon>Spiralia</taxon>
        <taxon>Lophotrochozoa</taxon>
        <taxon>Mollusca</taxon>
        <taxon>Gastropoda</taxon>
        <taxon>Patellogastropoda</taxon>
        <taxon>Patelloidea</taxon>
        <taxon>Patellidae</taxon>
        <taxon>Patella</taxon>
    </lineage>
</organism>
<comment type="caution">
    <text evidence="2">The sequence shown here is derived from an EMBL/GenBank/DDBJ whole genome shotgun (WGS) entry which is preliminary data.</text>
</comment>
<feature type="region of interest" description="Disordered" evidence="1">
    <location>
        <begin position="539"/>
        <end position="588"/>
    </location>
</feature>
<sequence length="767" mass="84153">MKTSKESTGIEESEKKPDVIDQLHRTTTIEKSEPIQMPATYKDSLFGKGDNSMKLDFEFDASLVDITEERSESLEMTSTEMTKPIVSSNDPITSQPVITTPTSPSTQDLNQKIALVKKVWDCGTVYKRETIHETSQLTPRKTISSHMEDNLSNNSFTAFSTSEVERSLTPVSNVMDNVISSRNDLNGFRSDNSYSPGQSTLSPRHSDYLNFSTAQMDIKMSDVETKSTFMSEASNVCKVKPQQFQHLDFIMSNTSNLMSNMSAVPSPPVVVQNQPFQTIQLGTQLLAPESRFTQQNFGFSLSQTQPPTQLGQSSFSQQSMFVPTPNQQDLYQPSQLAPYQRNQAFNQSPQQNYGQTQQNYSQNPTHNTIMVSSTSSLMSTSIKPPSTNTYGSLQKNMTSGSVQFNQGLNNSSVQPSQMFIQYEPSLFNSSQLLASNPTNSQNVNPSQLMSSHIVQPRNAVQTVQSVQPSTYFPQSQPTLPQTGYYPSQAQPTSALQGALQQVAATAPQFSLHAFGNQGQGLGLTLQQSASNTNLMNSSQHMSLSNTAGNQPTANKQSSQFNSIIQQQSPQNNAMKSPSQNMTPNSMITPNSMMNTALSALSPNSKVFTSQVQNRQPPRFPNVAQLQGNKYGNTFVAQQLSGAASVVRPSIMVGSMMRSNAAPPTQPTFPPPIQRPGVQQNTTLITQTTIPTPVIVTQSTNPSMKALHEKQRREVLAHAQSFLNPQNKPSIKSPPKADSLEDKNLSDAISSITENKSDNQLATTKDKN</sequence>
<dbReference type="EMBL" id="JAZGQO010000001">
    <property type="protein sequence ID" value="KAK6196349.1"/>
    <property type="molecule type" value="Genomic_DNA"/>
</dbReference>
<feature type="region of interest" description="Disordered" evidence="1">
    <location>
        <begin position="72"/>
        <end position="106"/>
    </location>
</feature>